<gene>
    <name evidence="3" type="ORF">SLS62_008810</name>
</gene>
<dbReference type="Proteomes" id="UP001320420">
    <property type="component" value="Unassembled WGS sequence"/>
</dbReference>
<evidence type="ECO:0000256" key="2">
    <source>
        <dbReference type="SAM" id="MobiDB-lite"/>
    </source>
</evidence>
<evidence type="ECO:0000313" key="3">
    <source>
        <dbReference type="EMBL" id="KAK7748258.1"/>
    </source>
</evidence>
<feature type="compositionally biased region" description="Basic and acidic residues" evidence="2">
    <location>
        <begin position="327"/>
        <end position="341"/>
    </location>
</feature>
<sequence length="523" mass="57954">MARSIDVSDIHTALVTQIGWLLNEMPQDEGSVKQPVRDKLMQKALEVKEESEGAGKAAGTRMLALRAARSRSRVMSENTTKVITDVKASTVESFASLKTEVGDAVSAGTDNMTGVGENVIGAANSIKVVDEDVTDVANNVNSLKNSNEASFHLLTVQYVDSKNPSFKMADHTPALRRSADARDSPEATDPISMSVRVREMIESVKVQDNIGGEVDRLQRDLERLQAVVTQLYHDRDAVTARMEDLLKKNYVLELQVAGKNDFNHPTNLQTQLSTAVGSKDQALKEKEEAIKDMNQALKERDQALKEKAEAIKERDQALADPQRLSHQPKEQRPAKRLRLDGDNAANEAGSGGESLGAAVKQLGPKRRRTAFESMVDEEDTIAREDLARSARDVTLVTKVGGMQIQQIDPKLWEAGISVVDTICNVLPSVLQVEGGMTIELAALALVWASLRRFRWEWVLDFVDEAPYDNWYCFEEILCRGWEVGDGIICNGRCPQHKSHDCIQVRKVSSLPRNTIVFHRNDSE</sequence>
<organism evidence="3 4">
    <name type="scientific">Diatrype stigma</name>
    <dbReference type="NCBI Taxonomy" id="117547"/>
    <lineage>
        <taxon>Eukaryota</taxon>
        <taxon>Fungi</taxon>
        <taxon>Dikarya</taxon>
        <taxon>Ascomycota</taxon>
        <taxon>Pezizomycotina</taxon>
        <taxon>Sordariomycetes</taxon>
        <taxon>Xylariomycetidae</taxon>
        <taxon>Xylariales</taxon>
        <taxon>Diatrypaceae</taxon>
        <taxon>Diatrype</taxon>
    </lineage>
</organism>
<reference evidence="3 4" key="1">
    <citation type="submission" date="2024-02" db="EMBL/GenBank/DDBJ databases">
        <title>De novo assembly and annotation of 12 fungi associated with fruit tree decline syndrome in Ontario, Canada.</title>
        <authorList>
            <person name="Sulman M."/>
            <person name="Ellouze W."/>
            <person name="Ilyukhin E."/>
        </authorList>
    </citation>
    <scope>NUCLEOTIDE SEQUENCE [LARGE SCALE GENOMIC DNA]</scope>
    <source>
        <strain evidence="3 4">M11/M66-122</strain>
    </source>
</reference>
<dbReference type="AlphaFoldDB" id="A0AAN9UIU8"/>
<protein>
    <submittedName>
        <fullName evidence="3">Uncharacterized protein</fullName>
    </submittedName>
</protein>
<keyword evidence="4" id="KW-1185">Reference proteome</keyword>
<feature type="region of interest" description="Disordered" evidence="2">
    <location>
        <begin position="313"/>
        <end position="361"/>
    </location>
</feature>
<dbReference type="EMBL" id="JAKJXP020000085">
    <property type="protein sequence ID" value="KAK7748258.1"/>
    <property type="molecule type" value="Genomic_DNA"/>
</dbReference>
<evidence type="ECO:0000256" key="1">
    <source>
        <dbReference type="SAM" id="Coils"/>
    </source>
</evidence>
<keyword evidence="1" id="KW-0175">Coiled coil</keyword>
<evidence type="ECO:0000313" key="4">
    <source>
        <dbReference type="Proteomes" id="UP001320420"/>
    </source>
</evidence>
<name>A0AAN9UIU8_9PEZI</name>
<proteinExistence type="predicted"/>
<feature type="coiled-coil region" evidence="1">
    <location>
        <begin position="207"/>
        <end position="234"/>
    </location>
</feature>
<accession>A0AAN9UIU8</accession>
<comment type="caution">
    <text evidence="3">The sequence shown here is derived from an EMBL/GenBank/DDBJ whole genome shotgun (WGS) entry which is preliminary data.</text>
</comment>